<proteinExistence type="predicted"/>
<dbReference type="Pfam" id="PF11994">
    <property type="entry name" value="DUF3489"/>
    <property type="match status" value="1"/>
</dbReference>
<dbReference type="InterPro" id="IPR021880">
    <property type="entry name" value="DUF3489"/>
</dbReference>
<sequence>MPRKSKAEAAPVSTSRAPSKLDRLIAILLPEDGADMAAMIEATGWQAHSIRGALAGALKKRGHTVSSEKIGERRIWRIAAPVEAVQY</sequence>
<dbReference type="EMBL" id="BSOY01000005">
    <property type="protein sequence ID" value="GLS00445.1"/>
    <property type="molecule type" value="Genomic_DNA"/>
</dbReference>
<gene>
    <name evidence="1" type="ORF">GCM10007859_04510</name>
</gene>
<comment type="caution">
    <text evidence="1">The sequence shown here is derived from an EMBL/GenBank/DDBJ whole genome shotgun (WGS) entry which is preliminary data.</text>
</comment>
<reference evidence="2" key="1">
    <citation type="journal article" date="2019" name="Int. J. Syst. Evol. Microbiol.">
        <title>The Global Catalogue of Microorganisms (GCM) 10K type strain sequencing project: providing services to taxonomists for standard genome sequencing and annotation.</title>
        <authorList>
            <consortium name="The Broad Institute Genomics Platform"/>
            <consortium name="The Broad Institute Genome Sequencing Center for Infectious Disease"/>
            <person name="Wu L."/>
            <person name="Ma J."/>
        </authorList>
    </citation>
    <scope>NUCLEOTIDE SEQUENCE [LARGE SCALE GENOMIC DNA]</scope>
    <source>
        <strain evidence="2">NBRC 110107</strain>
    </source>
</reference>
<protein>
    <recommendedName>
        <fullName evidence="3">DUF3489 domain-containing protein</fullName>
    </recommendedName>
</protein>
<dbReference type="RefSeq" id="WP_284220670.1">
    <property type="nucleotide sequence ID" value="NZ_BSOY01000005.1"/>
</dbReference>
<evidence type="ECO:0008006" key="3">
    <source>
        <dbReference type="Google" id="ProtNLM"/>
    </source>
</evidence>
<name>A0ABQ6BEI7_9CAUL</name>
<organism evidence="1 2">
    <name type="scientific">Brevundimonas denitrificans</name>
    <dbReference type="NCBI Taxonomy" id="1443434"/>
    <lineage>
        <taxon>Bacteria</taxon>
        <taxon>Pseudomonadati</taxon>
        <taxon>Pseudomonadota</taxon>
        <taxon>Alphaproteobacteria</taxon>
        <taxon>Caulobacterales</taxon>
        <taxon>Caulobacteraceae</taxon>
        <taxon>Brevundimonas</taxon>
    </lineage>
</organism>
<accession>A0ABQ6BEI7</accession>
<keyword evidence="2" id="KW-1185">Reference proteome</keyword>
<dbReference type="Proteomes" id="UP001156921">
    <property type="component" value="Unassembled WGS sequence"/>
</dbReference>
<evidence type="ECO:0000313" key="2">
    <source>
        <dbReference type="Proteomes" id="UP001156921"/>
    </source>
</evidence>
<evidence type="ECO:0000313" key="1">
    <source>
        <dbReference type="EMBL" id="GLS00445.1"/>
    </source>
</evidence>